<feature type="transmembrane region" description="Helical" evidence="1">
    <location>
        <begin position="30"/>
        <end position="51"/>
    </location>
</feature>
<evidence type="ECO:0000313" key="2">
    <source>
        <dbReference type="EMBL" id="MBS5147299.1"/>
    </source>
</evidence>
<keyword evidence="1" id="KW-0812">Transmembrane</keyword>
<dbReference type="EMBL" id="JAGZJA010000008">
    <property type="protein sequence ID" value="MBS5147299.1"/>
    <property type="molecule type" value="Genomic_DNA"/>
</dbReference>
<protein>
    <submittedName>
        <fullName evidence="2">Uncharacterized protein</fullName>
    </submittedName>
</protein>
<proteinExistence type="predicted"/>
<evidence type="ECO:0000313" key="3">
    <source>
        <dbReference type="Proteomes" id="UP000738879"/>
    </source>
</evidence>
<keyword evidence="1" id="KW-0472">Membrane</keyword>
<gene>
    <name evidence="2" type="ORF">KHY67_06315</name>
</gene>
<dbReference type="Proteomes" id="UP000738879">
    <property type="component" value="Unassembled WGS sequence"/>
</dbReference>
<sequence length="56" mass="6242">MNIRNPYEYNPYALDDEARHHGVKGLFDRAFGMVGCLAASAALFFGMMYLLGKAAR</sequence>
<keyword evidence="1" id="KW-1133">Transmembrane helix</keyword>
<reference evidence="2" key="1">
    <citation type="submission" date="2021-02" db="EMBL/GenBank/DDBJ databases">
        <title>Infant gut strain persistence is associated with maternal origin, phylogeny, and functional potential including surface adhesion and iron acquisition.</title>
        <authorList>
            <person name="Lou Y.C."/>
        </authorList>
    </citation>
    <scope>NUCLEOTIDE SEQUENCE</scope>
    <source>
        <strain evidence="2">L3_128_245G1_dasL3_128_245G1_concoct_49</strain>
    </source>
</reference>
<accession>A0A943GQI1</accession>
<dbReference type="AlphaFoldDB" id="A0A943GQI1"/>
<organism evidence="2 3">
    <name type="scientific">Collinsella intestinalis</name>
    <dbReference type="NCBI Taxonomy" id="147207"/>
    <lineage>
        <taxon>Bacteria</taxon>
        <taxon>Bacillati</taxon>
        <taxon>Actinomycetota</taxon>
        <taxon>Coriobacteriia</taxon>
        <taxon>Coriobacteriales</taxon>
        <taxon>Coriobacteriaceae</taxon>
        <taxon>Collinsella</taxon>
    </lineage>
</organism>
<name>A0A943GQI1_9ACTN</name>
<evidence type="ECO:0000256" key="1">
    <source>
        <dbReference type="SAM" id="Phobius"/>
    </source>
</evidence>
<comment type="caution">
    <text evidence="2">The sequence shown here is derived from an EMBL/GenBank/DDBJ whole genome shotgun (WGS) entry which is preliminary data.</text>
</comment>